<dbReference type="RefSeq" id="XP_001580307.1">
    <property type="nucleotide sequence ID" value="XM_001580257.1"/>
</dbReference>
<dbReference type="VEuPathDB" id="TrichDB:TVAGG3_0290380"/>
<dbReference type="AlphaFoldDB" id="A2DJV7"/>
<dbReference type="GO" id="GO:0051010">
    <property type="term" value="F:microtubule plus-end binding"/>
    <property type="evidence" value="ECO:0007669"/>
    <property type="project" value="InterPro"/>
</dbReference>
<evidence type="ECO:0000313" key="3">
    <source>
        <dbReference type="EMBL" id="EAY19321.1"/>
    </source>
</evidence>
<evidence type="ECO:0000313" key="4">
    <source>
        <dbReference type="Proteomes" id="UP000001542"/>
    </source>
</evidence>
<sequence length="1190" mass="134344">MVDDANLSVRDAVAKALTKVGLQKPGEIKIPEKQLQVARQRAKSPDTRRSIKRKPTSQTAVNVWRDWVEDETNNLLTSGQWNQVTLGLEQVRKQFDEDSSNPQAVAAGLSNTFIGKTFTPKVMANIVKDILYYIKKEDSQKMADDAISQVLLFALDKLPDKKLESSLFELLDATCECNGGQYVFNFFYQHLGAKNPVVPKCIATYFAHYLSNEKDSSDIDIEGFSQQIKPLFTHSDQGVRKAANECLVAVSNLGGTEALNNFKYVNDRQIKEAKKQGQETQGENTNDLEKVVQLNEVPSDISDKEPSVLSVAPSKPKQQSAIPVPKRSQSPKKSTRAGQSPDPKSARDSSPERALFSKNILSAVTRAGSMLECKKGMEEVESMLTKLLEKDKSNSIPFSDFVPLFERLRPWFKDANPNLVLVAAKDVHLSLKLISVSDISQIPKEFYCDMMLLLNFTNKPIRTMCLQIMNLVYSMWPSFIPEVFIEQFQRFNAEGKIYAIRFLRELNYDMDVNQHASFITNCIANKSDEFHEAANPIIIQFLNLPGAVEAVNKAAEEFPPAKKSHIKSLITNLMKRDNSNANKDSSSKEQASSLFNYVPTRDETDERISGIDPFLPLKILNTDEDPESLTDLLKANAETYFPETIMETDLEVISSTCSLFLNIATKDFSHFSLILDIVFLWCAYQTLLMRHVDGFAEIIGFLENLIPIVKEKNRQLTQYESSLIIPMILECYGRDHKTWSRVKELIFDACDTQVLLEILVHIISIATSVFVLTATYQCLTEIIPNADVQSYVDELRNSTNKILKLVSANKDENPEIYTAATNFIIYLDNLNKPQQIQVQKEEEKVVAESPKKEVRPESPKSPKKRSYSMSKDREPEPQPTEDSFSRNEANSPESHKSSEQKLCVCMLNDSVSQGLVDPKVQLYSWINDLMSDETGVAVPALKSISAQLKKDETIFKSHLDALMILLLSKVHTYFAMAEPPTRFCKYIAFCLLTLFSETKLSPLIPKEHIQQLLYEMMTHLTNGTAEGVLNQVMNAIIIKVIEDCSMFAFMGLLAAIGEYDGDWQRNLSEKWLRLAIKCFEASGARICELGNQTDIFNSFSLIDQFFEMHDKESMVKTQMGAKVFQSIRNYGELVMKNYYDVITSKENLKKLGQNSTILQLLNINPNVQGSSVSPVQHQPSRLKPLRGGNM</sequence>
<dbReference type="GO" id="GO:0005813">
    <property type="term" value="C:centrosome"/>
    <property type="evidence" value="ECO:0000318"/>
    <property type="project" value="GO_Central"/>
</dbReference>
<dbReference type="InParanoid" id="A2DJV7"/>
<organism evidence="3 4">
    <name type="scientific">Trichomonas vaginalis (strain ATCC PRA-98 / G3)</name>
    <dbReference type="NCBI Taxonomy" id="412133"/>
    <lineage>
        <taxon>Eukaryota</taxon>
        <taxon>Metamonada</taxon>
        <taxon>Parabasalia</taxon>
        <taxon>Trichomonadida</taxon>
        <taxon>Trichomonadidae</taxon>
        <taxon>Trichomonas</taxon>
    </lineage>
</organism>
<dbReference type="InterPro" id="IPR045110">
    <property type="entry name" value="XMAP215"/>
</dbReference>
<evidence type="ECO:0000256" key="1">
    <source>
        <dbReference type="SAM" id="MobiDB-lite"/>
    </source>
</evidence>
<reference evidence="3" key="1">
    <citation type="submission" date="2006-10" db="EMBL/GenBank/DDBJ databases">
        <authorList>
            <person name="Amadeo P."/>
            <person name="Zhao Q."/>
            <person name="Wortman J."/>
            <person name="Fraser-Liggett C."/>
            <person name="Carlton J."/>
        </authorList>
    </citation>
    <scope>NUCLEOTIDE SEQUENCE</scope>
    <source>
        <strain evidence="3">G3</strain>
    </source>
</reference>
<evidence type="ECO:0000259" key="2">
    <source>
        <dbReference type="SMART" id="SM01349"/>
    </source>
</evidence>
<dbReference type="InterPro" id="IPR016024">
    <property type="entry name" value="ARM-type_fold"/>
</dbReference>
<dbReference type="SUPFAM" id="SSF48371">
    <property type="entry name" value="ARM repeat"/>
    <property type="match status" value="2"/>
</dbReference>
<accession>A2DJV7</accession>
<feature type="compositionally biased region" description="Polar residues" evidence="1">
    <location>
        <begin position="1169"/>
        <end position="1179"/>
    </location>
</feature>
<dbReference type="Gene3D" id="1.25.10.10">
    <property type="entry name" value="Leucine-rich Repeat Variant"/>
    <property type="match status" value="3"/>
</dbReference>
<proteinExistence type="predicted"/>
<dbReference type="KEGG" id="tva:5464846"/>
<dbReference type="GO" id="GO:0000922">
    <property type="term" value="C:spindle pole"/>
    <property type="evidence" value="ECO:0000318"/>
    <property type="project" value="GO_Central"/>
</dbReference>
<dbReference type="GO" id="GO:0030951">
    <property type="term" value="P:establishment or maintenance of microtubule cytoskeleton polarity"/>
    <property type="evidence" value="ECO:0000318"/>
    <property type="project" value="GO_Central"/>
</dbReference>
<feature type="domain" description="TOG" evidence="2">
    <location>
        <begin position="56"/>
        <end position="282"/>
    </location>
</feature>
<dbReference type="GO" id="GO:0008017">
    <property type="term" value="F:microtubule binding"/>
    <property type="evidence" value="ECO:0000318"/>
    <property type="project" value="GO_Central"/>
</dbReference>
<dbReference type="Proteomes" id="UP000001542">
    <property type="component" value="Unassembled WGS sequence"/>
</dbReference>
<dbReference type="FunFam" id="1.25.10.10:FF:002077">
    <property type="entry name" value="Uncharacterized protein"/>
    <property type="match status" value="1"/>
</dbReference>
<dbReference type="GO" id="GO:0000776">
    <property type="term" value="C:kinetochore"/>
    <property type="evidence" value="ECO:0000318"/>
    <property type="project" value="GO_Central"/>
</dbReference>
<dbReference type="InterPro" id="IPR011989">
    <property type="entry name" value="ARM-like"/>
</dbReference>
<dbReference type="PANTHER" id="PTHR12609">
    <property type="entry name" value="MICROTUBULE ASSOCIATED PROTEIN XMAP215"/>
    <property type="match status" value="1"/>
</dbReference>
<feature type="compositionally biased region" description="Polar residues" evidence="1">
    <location>
        <begin position="316"/>
        <end position="328"/>
    </location>
</feature>
<feature type="region of interest" description="Disordered" evidence="1">
    <location>
        <begin position="297"/>
        <end position="352"/>
    </location>
</feature>
<dbReference type="InterPro" id="IPR034085">
    <property type="entry name" value="TOG"/>
</dbReference>
<dbReference type="FunFam" id="1.25.10.10:FF:002087">
    <property type="entry name" value="Uncharacterized protein"/>
    <property type="match status" value="1"/>
</dbReference>
<name>A2DJV7_TRIV3</name>
<dbReference type="GO" id="GO:0061863">
    <property type="term" value="F:microtubule plus end polymerase"/>
    <property type="evidence" value="ECO:0000318"/>
    <property type="project" value="GO_Central"/>
</dbReference>
<dbReference type="OrthoDB" id="10542903at2759"/>
<feature type="region of interest" description="Disordered" evidence="1">
    <location>
        <begin position="841"/>
        <end position="896"/>
    </location>
</feature>
<feature type="compositionally biased region" description="Basic and acidic residues" evidence="1">
    <location>
        <begin position="841"/>
        <end position="860"/>
    </location>
</feature>
<protein>
    <recommendedName>
        <fullName evidence="2">TOG domain-containing protein</fullName>
    </recommendedName>
</protein>
<dbReference type="VEuPathDB" id="TrichDB:TVAG_452350"/>
<feature type="region of interest" description="Disordered" evidence="1">
    <location>
        <begin position="1169"/>
        <end position="1190"/>
    </location>
</feature>
<feature type="compositionally biased region" description="Polar residues" evidence="1">
    <location>
        <begin position="880"/>
        <end position="892"/>
    </location>
</feature>
<dbReference type="GO" id="GO:0046785">
    <property type="term" value="P:microtubule polymerization"/>
    <property type="evidence" value="ECO:0000318"/>
    <property type="project" value="GO_Central"/>
</dbReference>
<keyword evidence="4" id="KW-1185">Reference proteome</keyword>
<dbReference type="GO" id="GO:0051298">
    <property type="term" value="P:centrosome duplication"/>
    <property type="evidence" value="ECO:0000318"/>
    <property type="project" value="GO_Central"/>
</dbReference>
<dbReference type="EMBL" id="DS113209">
    <property type="protein sequence ID" value="EAY19321.1"/>
    <property type="molecule type" value="Genomic_DNA"/>
</dbReference>
<dbReference type="GO" id="GO:0007052">
    <property type="term" value="P:mitotic spindle organization"/>
    <property type="evidence" value="ECO:0000318"/>
    <property type="project" value="GO_Central"/>
</dbReference>
<reference evidence="3" key="2">
    <citation type="journal article" date="2007" name="Science">
        <title>Draft genome sequence of the sexually transmitted pathogen Trichomonas vaginalis.</title>
        <authorList>
            <person name="Carlton J.M."/>
            <person name="Hirt R.P."/>
            <person name="Silva J.C."/>
            <person name="Delcher A.L."/>
            <person name="Schatz M."/>
            <person name="Zhao Q."/>
            <person name="Wortman J.R."/>
            <person name="Bidwell S.L."/>
            <person name="Alsmark U.C.M."/>
            <person name="Besteiro S."/>
            <person name="Sicheritz-Ponten T."/>
            <person name="Noel C.J."/>
            <person name="Dacks J.B."/>
            <person name="Foster P.G."/>
            <person name="Simillion C."/>
            <person name="Van de Peer Y."/>
            <person name="Miranda-Saavedra D."/>
            <person name="Barton G.J."/>
            <person name="Westrop G.D."/>
            <person name="Mueller S."/>
            <person name="Dessi D."/>
            <person name="Fiori P.L."/>
            <person name="Ren Q."/>
            <person name="Paulsen I."/>
            <person name="Zhang H."/>
            <person name="Bastida-Corcuera F.D."/>
            <person name="Simoes-Barbosa A."/>
            <person name="Brown M.T."/>
            <person name="Hayes R.D."/>
            <person name="Mukherjee M."/>
            <person name="Okumura C.Y."/>
            <person name="Schneider R."/>
            <person name="Smith A.J."/>
            <person name="Vanacova S."/>
            <person name="Villalvazo M."/>
            <person name="Haas B.J."/>
            <person name="Pertea M."/>
            <person name="Feldblyum T.V."/>
            <person name="Utterback T.R."/>
            <person name="Shu C.L."/>
            <person name="Osoegawa K."/>
            <person name="de Jong P.J."/>
            <person name="Hrdy I."/>
            <person name="Horvathova L."/>
            <person name="Zubacova Z."/>
            <person name="Dolezal P."/>
            <person name="Malik S.B."/>
            <person name="Logsdon J.M. Jr."/>
            <person name="Henze K."/>
            <person name="Gupta A."/>
            <person name="Wang C.C."/>
            <person name="Dunne R.L."/>
            <person name="Upcroft J.A."/>
            <person name="Upcroft P."/>
            <person name="White O."/>
            <person name="Salzberg S.L."/>
            <person name="Tang P."/>
            <person name="Chiu C.-H."/>
            <person name="Lee Y.-S."/>
            <person name="Embley T.M."/>
            <person name="Coombs G.H."/>
            <person name="Mottram J.C."/>
            <person name="Tachezy J."/>
            <person name="Fraser-Liggett C.M."/>
            <person name="Johnson P.J."/>
        </authorList>
    </citation>
    <scope>NUCLEOTIDE SEQUENCE [LARGE SCALE GENOMIC DNA]</scope>
    <source>
        <strain evidence="3">G3</strain>
    </source>
</reference>
<dbReference type="SMART" id="SM01349">
    <property type="entry name" value="TOG"/>
    <property type="match status" value="1"/>
</dbReference>
<gene>
    <name evidence="3" type="ORF">TVAG_452350</name>
</gene>